<dbReference type="GO" id="GO:0006897">
    <property type="term" value="P:endocytosis"/>
    <property type="evidence" value="ECO:0007669"/>
    <property type="project" value="InterPro"/>
</dbReference>
<keyword evidence="3" id="KW-0963">Cytoplasm</keyword>
<feature type="compositionally biased region" description="Basic and acidic residues" evidence="7">
    <location>
        <begin position="1"/>
        <end position="11"/>
    </location>
</feature>
<dbReference type="GO" id="GO:0043332">
    <property type="term" value="C:mating projection tip"/>
    <property type="evidence" value="ECO:0007669"/>
    <property type="project" value="TreeGrafter"/>
</dbReference>
<gene>
    <name evidence="10" type="ORF">GUITHDRAFT_107219</name>
</gene>
<dbReference type="OMA" id="STAREWS"/>
<evidence type="ECO:0000259" key="8">
    <source>
        <dbReference type="PROSITE" id="PS50002"/>
    </source>
</evidence>
<dbReference type="RefSeq" id="XP_005833844.1">
    <property type="nucleotide sequence ID" value="XM_005833787.1"/>
</dbReference>
<accession>L1JFF4</accession>
<feature type="coiled-coil region" evidence="6">
    <location>
        <begin position="166"/>
        <end position="209"/>
    </location>
</feature>
<dbReference type="InterPro" id="IPR046982">
    <property type="entry name" value="BIN3/RVS161-like"/>
</dbReference>
<evidence type="ECO:0000313" key="11">
    <source>
        <dbReference type="EnsemblProtists" id="EKX46864"/>
    </source>
</evidence>
<evidence type="ECO:0000313" key="10">
    <source>
        <dbReference type="EMBL" id="EKX46864.1"/>
    </source>
</evidence>
<comment type="subcellular location">
    <subcellularLocation>
        <location evidence="1">Cytoplasm</location>
        <location evidence="1">Cytoskeleton</location>
    </subcellularLocation>
</comment>
<evidence type="ECO:0000256" key="3">
    <source>
        <dbReference type="ARBA" id="ARBA00022490"/>
    </source>
</evidence>
<evidence type="ECO:0000256" key="4">
    <source>
        <dbReference type="ARBA" id="ARBA00023212"/>
    </source>
</evidence>
<sequence length="399" mass="46081">MERDSAYDAGRKSRITMSDSDEHHAAPEAGAVKKDLIYKMKAFKRRTLHSVQKVVGKVQETKDIEFDELFEKFLDVSARMEKLNRSAHRYMETQMKFLQSGYDNDPQLKRIAMDFDSSHETLVSSVGPRLQDRWLSSIVEPLDKVVERFKEIKNDAERRKRYLADYDHYRLKKKGLEDDAKKEKNQEKLRECEEKLSAAQAKYFTMNEKLTIRLRAAEYNKTALLNDPLLAAISVQHDLFSQGNADFEVLYTKSKEPNVAEAFQACSAEAEELAQIDSQLRSISLSSVNHRERNSFDHPPQSHGFASTSEQHRGFEDDFNKPTPSNFNDNTFGMFEDARSLDPSPHVQALFAYEAAAEIELSLEENDIIEVLREDDSGWWQGRKDGRVGWFPFNYVEII</sequence>
<dbReference type="FunFam" id="2.30.30.40:FF:000072">
    <property type="entry name" value="Unconventional Myosin IB"/>
    <property type="match status" value="1"/>
</dbReference>
<dbReference type="Gene3D" id="2.30.30.40">
    <property type="entry name" value="SH3 Domains"/>
    <property type="match status" value="1"/>
</dbReference>
<dbReference type="InterPro" id="IPR004148">
    <property type="entry name" value="BAR_dom"/>
</dbReference>
<dbReference type="STRING" id="905079.L1JFF4"/>
<feature type="region of interest" description="Disordered" evidence="7">
    <location>
        <begin position="291"/>
        <end position="331"/>
    </location>
</feature>
<keyword evidence="6" id="KW-0175">Coiled coil</keyword>
<dbReference type="PROSITE" id="PS51021">
    <property type="entry name" value="BAR"/>
    <property type="match status" value="1"/>
</dbReference>
<dbReference type="HOGENOM" id="CLU_691602_0_0_1"/>
<dbReference type="GO" id="GO:0097320">
    <property type="term" value="P:plasma membrane tubulation"/>
    <property type="evidence" value="ECO:0007669"/>
    <property type="project" value="TreeGrafter"/>
</dbReference>
<feature type="compositionally biased region" description="Basic and acidic residues" evidence="7">
    <location>
        <begin position="310"/>
        <end position="320"/>
    </location>
</feature>
<dbReference type="InterPro" id="IPR036028">
    <property type="entry name" value="SH3-like_dom_sf"/>
</dbReference>
<dbReference type="PANTHER" id="PTHR47174:SF3">
    <property type="entry name" value="BRIDGING INTEGRATOR 3"/>
    <property type="match status" value="1"/>
</dbReference>
<dbReference type="GO" id="GO:0015629">
    <property type="term" value="C:actin cytoskeleton"/>
    <property type="evidence" value="ECO:0007669"/>
    <property type="project" value="TreeGrafter"/>
</dbReference>
<dbReference type="SMART" id="SM00326">
    <property type="entry name" value="SH3"/>
    <property type="match status" value="1"/>
</dbReference>
<dbReference type="PANTHER" id="PTHR47174">
    <property type="entry name" value="BRIDGING INTEGRATOR 3"/>
    <property type="match status" value="1"/>
</dbReference>
<protein>
    <recommendedName>
        <fullName evidence="13">SH3 domain-containing protein</fullName>
    </recommendedName>
</protein>
<dbReference type="GO" id="GO:0031097">
    <property type="term" value="C:medial cortex"/>
    <property type="evidence" value="ECO:0007669"/>
    <property type="project" value="TreeGrafter"/>
</dbReference>
<dbReference type="OrthoDB" id="5340910at2759"/>
<feature type="compositionally biased region" description="Polar residues" evidence="7">
    <location>
        <begin position="322"/>
        <end position="331"/>
    </location>
</feature>
<dbReference type="Gene3D" id="1.20.1270.60">
    <property type="entry name" value="Arfaptin homology (AH) domain/BAR domain"/>
    <property type="match status" value="1"/>
</dbReference>
<evidence type="ECO:0000256" key="7">
    <source>
        <dbReference type="SAM" id="MobiDB-lite"/>
    </source>
</evidence>
<dbReference type="PaxDb" id="55529-EKX46864"/>
<dbReference type="KEGG" id="gtt:GUITHDRAFT_107219"/>
<name>L1JFF4_GUITC</name>
<feature type="region of interest" description="Disordered" evidence="7">
    <location>
        <begin position="1"/>
        <end position="26"/>
    </location>
</feature>
<keyword evidence="12" id="KW-1185">Reference proteome</keyword>
<dbReference type="eggNOG" id="KOG0162">
    <property type="taxonomic scope" value="Eukaryota"/>
</dbReference>
<evidence type="ECO:0000256" key="2">
    <source>
        <dbReference type="ARBA" id="ARBA00022443"/>
    </source>
</evidence>
<dbReference type="AlphaFoldDB" id="L1JFF4"/>
<dbReference type="InterPro" id="IPR001452">
    <property type="entry name" value="SH3_domain"/>
</dbReference>
<dbReference type="Proteomes" id="UP000011087">
    <property type="component" value="Unassembled WGS sequence"/>
</dbReference>
<dbReference type="EnsemblProtists" id="EKX46864">
    <property type="protein sequence ID" value="EKX46864"/>
    <property type="gene ID" value="GUITHDRAFT_107219"/>
</dbReference>
<dbReference type="GeneID" id="17303614"/>
<keyword evidence="4" id="KW-0206">Cytoskeleton</keyword>
<reference evidence="10 12" key="1">
    <citation type="journal article" date="2012" name="Nature">
        <title>Algal genomes reveal evolutionary mosaicism and the fate of nucleomorphs.</title>
        <authorList>
            <consortium name="DOE Joint Genome Institute"/>
            <person name="Curtis B.A."/>
            <person name="Tanifuji G."/>
            <person name="Burki F."/>
            <person name="Gruber A."/>
            <person name="Irimia M."/>
            <person name="Maruyama S."/>
            <person name="Arias M.C."/>
            <person name="Ball S.G."/>
            <person name="Gile G.H."/>
            <person name="Hirakawa Y."/>
            <person name="Hopkins J.F."/>
            <person name="Kuo A."/>
            <person name="Rensing S.A."/>
            <person name="Schmutz J."/>
            <person name="Symeonidi A."/>
            <person name="Elias M."/>
            <person name="Eveleigh R.J."/>
            <person name="Herman E.K."/>
            <person name="Klute M.J."/>
            <person name="Nakayama T."/>
            <person name="Obornik M."/>
            <person name="Reyes-Prieto A."/>
            <person name="Armbrust E.V."/>
            <person name="Aves S.J."/>
            <person name="Beiko R.G."/>
            <person name="Coutinho P."/>
            <person name="Dacks J.B."/>
            <person name="Durnford D.G."/>
            <person name="Fast N.M."/>
            <person name="Green B.R."/>
            <person name="Grisdale C.J."/>
            <person name="Hempel F."/>
            <person name="Henrissat B."/>
            <person name="Hoppner M.P."/>
            <person name="Ishida K."/>
            <person name="Kim E."/>
            <person name="Koreny L."/>
            <person name="Kroth P.G."/>
            <person name="Liu Y."/>
            <person name="Malik S.B."/>
            <person name="Maier U.G."/>
            <person name="McRose D."/>
            <person name="Mock T."/>
            <person name="Neilson J.A."/>
            <person name="Onodera N.T."/>
            <person name="Poole A.M."/>
            <person name="Pritham E.J."/>
            <person name="Richards T.A."/>
            <person name="Rocap G."/>
            <person name="Roy S.W."/>
            <person name="Sarai C."/>
            <person name="Schaack S."/>
            <person name="Shirato S."/>
            <person name="Slamovits C.H."/>
            <person name="Spencer D.F."/>
            <person name="Suzuki S."/>
            <person name="Worden A.Z."/>
            <person name="Zauner S."/>
            <person name="Barry K."/>
            <person name="Bell C."/>
            <person name="Bharti A.K."/>
            <person name="Crow J.A."/>
            <person name="Grimwood J."/>
            <person name="Kramer R."/>
            <person name="Lindquist E."/>
            <person name="Lucas S."/>
            <person name="Salamov A."/>
            <person name="McFadden G.I."/>
            <person name="Lane C.E."/>
            <person name="Keeling P.J."/>
            <person name="Gray M.W."/>
            <person name="Grigoriev I.V."/>
            <person name="Archibald J.M."/>
        </authorList>
    </citation>
    <scope>NUCLEOTIDE SEQUENCE</scope>
    <source>
        <strain evidence="10 12">CCMP2712</strain>
    </source>
</reference>
<organism evidence="10">
    <name type="scientific">Guillardia theta (strain CCMP2712)</name>
    <name type="common">Cryptophyte</name>
    <dbReference type="NCBI Taxonomy" id="905079"/>
    <lineage>
        <taxon>Eukaryota</taxon>
        <taxon>Cryptophyceae</taxon>
        <taxon>Pyrenomonadales</taxon>
        <taxon>Geminigeraceae</taxon>
        <taxon>Guillardia</taxon>
    </lineage>
</organism>
<proteinExistence type="predicted"/>
<dbReference type="EMBL" id="JH992992">
    <property type="protein sequence ID" value="EKX46864.1"/>
    <property type="molecule type" value="Genomic_DNA"/>
</dbReference>
<dbReference type="CDD" id="cd00174">
    <property type="entry name" value="SH3"/>
    <property type="match status" value="1"/>
</dbReference>
<dbReference type="SUPFAM" id="SSF103657">
    <property type="entry name" value="BAR/IMD domain-like"/>
    <property type="match status" value="1"/>
</dbReference>
<feature type="domain" description="BAR" evidence="9">
    <location>
        <begin position="51"/>
        <end position="289"/>
    </location>
</feature>
<evidence type="ECO:0000259" key="9">
    <source>
        <dbReference type="PROSITE" id="PS51021"/>
    </source>
</evidence>
<evidence type="ECO:0000256" key="6">
    <source>
        <dbReference type="SAM" id="Coils"/>
    </source>
</evidence>
<evidence type="ECO:0000313" key="12">
    <source>
        <dbReference type="Proteomes" id="UP000011087"/>
    </source>
</evidence>
<dbReference type="SUPFAM" id="SSF50044">
    <property type="entry name" value="SH3-domain"/>
    <property type="match status" value="1"/>
</dbReference>
<dbReference type="GO" id="GO:1990528">
    <property type="term" value="C:Rvs161p-Rvs167p complex"/>
    <property type="evidence" value="ECO:0007669"/>
    <property type="project" value="TreeGrafter"/>
</dbReference>
<evidence type="ECO:0008006" key="13">
    <source>
        <dbReference type="Google" id="ProtNLM"/>
    </source>
</evidence>
<feature type="domain" description="SH3" evidence="8">
    <location>
        <begin position="342"/>
        <end position="399"/>
    </location>
</feature>
<evidence type="ECO:0000256" key="1">
    <source>
        <dbReference type="ARBA" id="ARBA00004245"/>
    </source>
</evidence>
<keyword evidence="2 5" id="KW-0728">SH3 domain</keyword>
<dbReference type="GO" id="GO:0008289">
    <property type="term" value="F:lipid binding"/>
    <property type="evidence" value="ECO:0007669"/>
    <property type="project" value="TreeGrafter"/>
</dbReference>
<dbReference type="PROSITE" id="PS50002">
    <property type="entry name" value="SH3"/>
    <property type="match status" value="1"/>
</dbReference>
<dbReference type="InterPro" id="IPR027267">
    <property type="entry name" value="AH/BAR_dom_sf"/>
</dbReference>
<dbReference type="PRINTS" id="PR00452">
    <property type="entry name" value="SH3DOMAIN"/>
</dbReference>
<dbReference type="GO" id="GO:0051666">
    <property type="term" value="P:actin cortical patch localization"/>
    <property type="evidence" value="ECO:0007669"/>
    <property type="project" value="InterPro"/>
</dbReference>
<dbReference type="CDD" id="cd07307">
    <property type="entry name" value="BAR"/>
    <property type="match status" value="1"/>
</dbReference>
<evidence type="ECO:0000256" key="5">
    <source>
        <dbReference type="PROSITE-ProRule" id="PRU00192"/>
    </source>
</evidence>
<reference evidence="12" key="2">
    <citation type="submission" date="2012-11" db="EMBL/GenBank/DDBJ databases">
        <authorList>
            <person name="Kuo A."/>
            <person name="Curtis B.A."/>
            <person name="Tanifuji G."/>
            <person name="Burki F."/>
            <person name="Gruber A."/>
            <person name="Irimia M."/>
            <person name="Maruyama S."/>
            <person name="Arias M.C."/>
            <person name="Ball S.G."/>
            <person name="Gile G.H."/>
            <person name="Hirakawa Y."/>
            <person name="Hopkins J.F."/>
            <person name="Rensing S.A."/>
            <person name="Schmutz J."/>
            <person name="Symeonidi A."/>
            <person name="Elias M."/>
            <person name="Eveleigh R.J."/>
            <person name="Herman E.K."/>
            <person name="Klute M.J."/>
            <person name="Nakayama T."/>
            <person name="Obornik M."/>
            <person name="Reyes-Prieto A."/>
            <person name="Armbrust E.V."/>
            <person name="Aves S.J."/>
            <person name="Beiko R.G."/>
            <person name="Coutinho P."/>
            <person name="Dacks J.B."/>
            <person name="Durnford D.G."/>
            <person name="Fast N.M."/>
            <person name="Green B.R."/>
            <person name="Grisdale C."/>
            <person name="Hempe F."/>
            <person name="Henrissat B."/>
            <person name="Hoppner M.P."/>
            <person name="Ishida K.-I."/>
            <person name="Kim E."/>
            <person name="Koreny L."/>
            <person name="Kroth P.G."/>
            <person name="Liu Y."/>
            <person name="Malik S.-B."/>
            <person name="Maier U.G."/>
            <person name="McRose D."/>
            <person name="Mock T."/>
            <person name="Neilson J.A."/>
            <person name="Onodera N.T."/>
            <person name="Poole A.M."/>
            <person name="Pritham E.J."/>
            <person name="Richards T.A."/>
            <person name="Rocap G."/>
            <person name="Roy S.W."/>
            <person name="Sarai C."/>
            <person name="Schaack S."/>
            <person name="Shirato S."/>
            <person name="Slamovits C.H."/>
            <person name="Spencer D.F."/>
            <person name="Suzuki S."/>
            <person name="Worden A.Z."/>
            <person name="Zauner S."/>
            <person name="Barry K."/>
            <person name="Bell C."/>
            <person name="Bharti A.K."/>
            <person name="Crow J.A."/>
            <person name="Grimwood J."/>
            <person name="Kramer R."/>
            <person name="Lindquist E."/>
            <person name="Lucas S."/>
            <person name="Salamov A."/>
            <person name="McFadden G.I."/>
            <person name="Lane C.E."/>
            <person name="Keeling P.J."/>
            <person name="Gray M.W."/>
            <person name="Grigoriev I.V."/>
            <person name="Archibald J.M."/>
        </authorList>
    </citation>
    <scope>NUCLEOTIDE SEQUENCE</scope>
    <source>
        <strain evidence="12">CCMP2712</strain>
    </source>
</reference>
<dbReference type="Pfam" id="PF07653">
    <property type="entry name" value="SH3_2"/>
    <property type="match status" value="1"/>
</dbReference>
<reference evidence="11" key="3">
    <citation type="submission" date="2015-06" db="UniProtKB">
        <authorList>
            <consortium name="EnsemblProtists"/>
        </authorList>
    </citation>
    <scope>IDENTIFICATION</scope>
</reference>